<dbReference type="RefSeq" id="WP_202827421.1">
    <property type="nucleotide sequence ID" value="NZ_JAEUXJ010000009.1"/>
</dbReference>
<comment type="caution">
    <text evidence="1">The sequence shown here is derived from an EMBL/GenBank/DDBJ whole genome shotgun (WGS) entry which is preliminary data.</text>
</comment>
<evidence type="ECO:0000313" key="2">
    <source>
        <dbReference type="Proteomes" id="UP000606490"/>
    </source>
</evidence>
<proteinExistence type="predicted"/>
<sequence>MEAALQRTDWSVLSTLLRLAQREGWRVEFDTHEVVVSSRRAAAGVIHLPSRLMRHARASGWHAAITPGRIGLRHPAVRQAVTVRLET</sequence>
<accession>A0ABS1V7N7</accession>
<dbReference type="EMBL" id="JAEUXJ010000009">
    <property type="protein sequence ID" value="MBL6457683.1"/>
    <property type="molecule type" value="Genomic_DNA"/>
</dbReference>
<gene>
    <name evidence="1" type="ORF">JMJ55_20305</name>
</gene>
<dbReference type="Proteomes" id="UP000606490">
    <property type="component" value="Unassembled WGS sequence"/>
</dbReference>
<organism evidence="1 2">
    <name type="scientific">Belnapia mucosa</name>
    <dbReference type="NCBI Taxonomy" id="2804532"/>
    <lineage>
        <taxon>Bacteria</taxon>
        <taxon>Pseudomonadati</taxon>
        <taxon>Pseudomonadota</taxon>
        <taxon>Alphaproteobacteria</taxon>
        <taxon>Acetobacterales</taxon>
        <taxon>Roseomonadaceae</taxon>
        <taxon>Belnapia</taxon>
    </lineage>
</organism>
<name>A0ABS1V7N7_9PROT</name>
<reference evidence="1 2" key="1">
    <citation type="submission" date="2021-01" db="EMBL/GenBank/DDBJ databases">
        <title>Belnapia mucosa sp. nov. and Belnapia arida sp. nov., isolated from the Tabernas Desert (Almeria, Spain).</title>
        <authorList>
            <person name="Molina-Menor E."/>
            <person name="Vidal-Verdu A."/>
            <person name="Calonge A."/>
            <person name="Satari L."/>
            <person name="Pereto Magraner J."/>
            <person name="Porcar Miralles M."/>
        </authorList>
    </citation>
    <scope>NUCLEOTIDE SEQUENCE [LARGE SCALE GENOMIC DNA]</scope>
    <source>
        <strain evidence="1 2">T6</strain>
    </source>
</reference>
<evidence type="ECO:0000313" key="1">
    <source>
        <dbReference type="EMBL" id="MBL6457683.1"/>
    </source>
</evidence>
<keyword evidence="2" id="KW-1185">Reference proteome</keyword>
<protein>
    <submittedName>
        <fullName evidence="1">Uncharacterized protein</fullName>
    </submittedName>
</protein>